<evidence type="ECO:0000313" key="5">
    <source>
        <dbReference type="EMBL" id="KAG3203870.1"/>
    </source>
</evidence>
<dbReference type="Proteomes" id="UP000774804">
    <property type="component" value="Unassembled WGS sequence"/>
</dbReference>
<reference evidence="6 7" key="1">
    <citation type="submission" date="2018-01" db="EMBL/GenBank/DDBJ databases">
        <title>Draft genome of the strawberry crown rot pathogen Phytophthora cactorum.</title>
        <authorList>
            <person name="Armitage A.D."/>
            <person name="Lysoe E."/>
            <person name="Nellist C.F."/>
            <person name="Harrison R.J."/>
            <person name="Brurberg M.B."/>
        </authorList>
    </citation>
    <scope>NUCLEOTIDE SEQUENCE [LARGE SCALE GENOMIC DNA]</scope>
    <source>
        <strain evidence="6 7">10300</strain>
    </source>
</reference>
<dbReference type="EMBL" id="RCMV01002198">
    <property type="protein sequence ID" value="KAG3203870.1"/>
    <property type="molecule type" value="Genomic_DNA"/>
</dbReference>
<dbReference type="EMBL" id="MJFZ01000140">
    <property type="protein sequence ID" value="RAW36420.1"/>
    <property type="molecule type" value="Genomic_DNA"/>
</dbReference>
<dbReference type="EMBL" id="RCMI01002035">
    <property type="protein sequence ID" value="KAG2879258.1"/>
    <property type="molecule type" value="Genomic_DNA"/>
</dbReference>
<dbReference type="AlphaFoldDB" id="A0A329SIA5"/>
<accession>A0A329SIA5</accession>
<dbReference type="EMBL" id="RCML01002008">
    <property type="protein sequence ID" value="KAG2959407.1"/>
    <property type="molecule type" value="Genomic_DNA"/>
</dbReference>
<keyword evidence="7" id="KW-1185">Reference proteome</keyword>
<evidence type="ECO:0000313" key="6">
    <source>
        <dbReference type="EMBL" id="RAW36420.1"/>
    </source>
</evidence>
<dbReference type="VEuPathDB" id="FungiDB:PC110_g7342"/>
<protein>
    <submittedName>
        <fullName evidence="6">Uncharacterized protein</fullName>
    </submittedName>
</protein>
<dbReference type="EMBL" id="RCMK01002016">
    <property type="protein sequence ID" value="KAG2885625.1"/>
    <property type="molecule type" value="Genomic_DNA"/>
</dbReference>
<dbReference type="Proteomes" id="UP000697107">
    <property type="component" value="Unassembled WGS sequence"/>
</dbReference>
<dbReference type="Proteomes" id="UP000251314">
    <property type="component" value="Unassembled WGS sequence"/>
</dbReference>
<dbReference type="Proteomes" id="UP000735874">
    <property type="component" value="Unassembled WGS sequence"/>
</dbReference>
<name>A0A329SIA5_9STRA</name>
<comment type="caution">
    <text evidence="6">The sequence shown here is derived from an EMBL/GenBank/DDBJ whole genome shotgun (WGS) entry which is preliminary data.</text>
</comment>
<dbReference type="Proteomes" id="UP000736787">
    <property type="component" value="Unassembled WGS sequence"/>
</dbReference>
<evidence type="ECO:0000313" key="4">
    <source>
        <dbReference type="EMBL" id="KAG2959407.1"/>
    </source>
</evidence>
<evidence type="ECO:0000313" key="7">
    <source>
        <dbReference type="Proteomes" id="UP000251314"/>
    </source>
</evidence>
<proteinExistence type="predicted"/>
<reference evidence="5" key="2">
    <citation type="submission" date="2018-05" db="EMBL/GenBank/DDBJ databases">
        <title>Effector identification in a new, highly contiguous assembly of the strawberry crown rot pathogen Phytophthora cactorum.</title>
        <authorList>
            <person name="Armitage A.D."/>
            <person name="Nellist C.F."/>
            <person name="Bates H."/>
            <person name="Vickerstaff R.J."/>
            <person name="Harrison R.J."/>
        </authorList>
    </citation>
    <scope>NUCLEOTIDE SEQUENCE</scope>
    <source>
        <strain evidence="1">15-7</strain>
        <strain evidence="2">4032</strain>
        <strain evidence="3">4040</strain>
        <strain evidence="4">P415</strain>
        <strain evidence="5">P421</strain>
    </source>
</reference>
<organism evidence="6 7">
    <name type="scientific">Phytophthora cactorum</name>
    <dbReference type="NCBI Taxonomy" id="29920"/>
    <lineage>
        <taxon>Eukaryota</taxon>
        <taxon>Sar</taxon>
        <taxon>Stramenopiles</taxon>
        <taxon>Oomycota</taxon>
        <taxon>Peronosporomycetes</taxon>
        <taxon>Peronosporales</taxon>
        <taxon>Peronosporaceae</taxon>
        <taxon>Phytophthora</taxon>
    </lineage>
</organism>
<gene>
    <name evidence="6" type="ORF">PC110_g7342</name>
    <name evidence="1" type="ORF">PC113_g22941</name>
    <name evidence="2" type="ORF">PC115_g22846</name>
    <name evidence="3" type="ORF">PC117_g25547</name>
    <name evidence="4" type="ORF">PC118_g23035</name>
    <name evidence="5" type="ORF">PC129_g22694</name>
</gene>
<dbReference type="EMBL" id="RCMG01001916">
    <property type="protein sequence ID" value="KAG2817698.1"/>
    <property type="molecule type" value="Genomic_DNA"/>
</dbReference>
<sequence>MNVIYVTSDTYEGLLKLIEDEGHQQIPDVKAVPIGMPEDMATVKQMIKNAGNALLENKKRSREPDSEDTIDRDSIAFEDEICYWSKTDETISYEAFMTVVVENANKFVEGFFVLQIQRLSNHSKDAITSVHYIKECVDSAATIDLDILRMETPESSPYSTPLITN</sequence>
<dbReference type="Proteomes" id="UP000760860">
    <property type="component" value="Unassembled WGS sequence"/>
</dbReference>
<evidence type="ECO:0000313" key="1">
    <source>
        <dbReference type="EMBL" id="KAG2817698.1"/>
    </source>
</evidence>
<evidence type="ECO:0000313" key="3">
    <source>
        <dbReference type="EMBL" id="KAG2885625.1"/>
    </source>
</evidence>
<evidence type="ECO:0000313" key="2">
    <source>
        <dbReference type="EMBL" id="KAG2879258.1"/>
    </source>
</evidence>